<organism evidence="1">
    <name type="scientific">viral metagenome</name>
    <dbReference type="NCBI Taxonomy" id="1070528"/>
    <lineage>
        <taxon>unclassified sequences</taxon>
        <taxon>metagenomes</taxon>
        <taxon>organismal metagenomes</taxon>
    </lineage>
</organism>
<sequence>MIRYTAKNKLIKTSGTTVDIPRVNGLEKRK</sequence>
<reference evidence="1" key="1">
    <citation type="journal article" date="2020" name="Nature">
        <title>Giant virus diversity and host interactions through global metagenomics.</title>
        <authorList>
            <person name="Schulz F."/>
            <person name="Roux S."/>
            <person name="Paez-Espino D."/>
            <person name="Jungbluth S."/>
            <person name="Walsh D.A."/>
            <person name="Denef V.J."/>
            <person name="McMahon K.D."/>
            <person name="Konstantinidis K.T."/>
            <person name="Eloe-Fadrosh E.A."/>
            <person name="Kyrpides N.C."/>
            <person name="Woyke T."/>
        </authorList>
    </citation>
    <scope>NUCLEOTIDE SEQUENCE</scope>
    <source>
        <strain evidence="1">GVMAG-S-1101178-127</strain>
    </source>
</reference>
<dbReference type="AlphaFoldDB" id="A0A6C0K761"/>
<proteinExistence type="predicted"/>
<evidence type="ECO:0000313" key="1">
    <source>
        <dbReference type="EMBL" id="QHU13283.1"/>
    </source>
</evidence>
<name>A0A6C0K761_9ZZZZ</name>
<protein>
    <submittedName>
        <fullName evidence="1">Uncharacterized protein</fullName>
    </submittedName>
</protein>
<dbReference type="EMBL" id="MN740816">
    <property type="protein sequence ID" value="QHU13283.1"/>
    <property type="molecule type" value="Genomic_DNA"/>
</dbReference>
<accession>A0A6C0K761</accession>